<protein>
    <submittedName>
        <fullName evidence="1">Uncharacterized protein</fullName>
    </submittedName>
</protein>
<comment type="caution">
    <text evidence="1">The sequence shown here is derived from an EMBL/GenBank/DDBJ whole genome shotgun (WGS) entry which is preliminary data.</text>
</comment>
<dbReference type="Proteomes" id="UP000316905">
    <property type="component" value="Unassembled WGS sequence"/>
</dbReference>
<keyword evidence="2" id="KW-1185">Reference proteome</keyword>
<dbReference type="EMBL" id="VLKY01000013">
    <property type="protein sequence ID" value="TWI50902.1"/>
    <property type="molecule type" value="Genomic_DNA"/>
</dbReference>
<sequence length="117" mass="12898">MRTGRPAVQITLTRQEHAELSRRRAQRKGPADLKLRAEISFLALAVNPAHRLPGAWVLLLRPYRGGVFASHNGDLRGLRMSLDLGDPAVSVTRRFRRLLIGSGKPSLRMPATGVRAA</sequence>
<accession>A0A562Q2N2</accession>
<organism evidence="1 2">
    <name type="scientific">Pseudomonas duriflava</name>
    <dbReference type="NCBI Taxonomy" id="459528"/>
    <lineage>
        <taxon>Bacteria</taxon>
        <taxon>Pseudomonadati</taxon>
        <taxon>Pseudomonadota</taxon>
        <taxon>Gammaproteobacteria</taxon>
        <taxon>Pseudomonadales</taxon>
        <taxon>Pseudomonadaceae</taxon>
        <taxon>Pseudomonas</taxon>
    </lineage>
</organism>
<dbReference type="AlphaFoldDB" id="A0A562Q2N2"/>
<evidence type="ECO:0000313" key="1">
    <source>
        <dbReference type="EMBL" id="TWI50902.1"/>
    </source>
</evidence>
<reference evidence="1 2" key="1">
    <citation type="journal article" date="2015" name="Stand. Genomic Sci.">
        <title>Genomic Encyclopedia of Bacterial and Archaeal Type Strains, Phase III: the genomes of soil and plant-associated and newly described type strains.</title>
        <authorList>
            <person name="Whitman W.B."/>
            <person name="Woyke T."/>
            <person name="Klenk H.P."/>
            <person name="Zhou Y."/>
            <person name="Lilburn T.G."/>
            <person name="Beck B.J."/>
            <person name="De Vos P."/>
            <person name="Vandamme P."/>
            <person name="Eisen J.A."/>
            <person name="Garrity G."/>
            <person name="Hugenholtz P."/>
            <person name="Kyrpides N.C."/>
        </authorList>
    </citation>
    <scope>NUCLEOTIDE SEQUENCE [LARGE SCALE GENOMIC DNA]</scope>
    <source>
        <strain evidence="1 2">CGMCC 1.6858</strain>
    </source>
</reference>
<name>A0A562Q2N2_9PSED</name>
<gene>
    <name evidence="1" type="ORF">IQ22_03601</name>
</gene>
<evidence type="ECO:0000313" key="2">
    <source>
        <dbReference type="Proteomes" id="UP000316905"/>
    </source>
</evidence>
<proteinExistence type="predicted"/>